<dbReference type="SUPFAM" id="SSF55816">
    <property type="entry name" value="5'-nucleotidase (syn. UDP-sugar hydrolase), C-terminal domain"/>
    <property type="match status" value="1"/>
</dbReference>
<dbReference type="InterPro" id="IPR036907">
    <property type="entry name" value="5'-Nucleotdase_C_sf"/>
</dbReference>
<feature type="domain" description="Calcineurin-like phosphoesterase" evidence="4">
    <location>
        <begin position="37"/>
        <end position="244"/>
    </location>
</feature>
<evidence type="ECO:0000259" key="4">
    <source>
        <dbReference type="Pfam" id="PF00149"/>
    </source>
</evidence>
<gene>
    <name evidence="6" type="ORF">VKT23_009166</name>
</gene>
<evidence type="ECO:0000256" key="1">
    <source>
        <dbReference type="ARBA" id="ARBA00006654"/>
    </source>
</evidence>
<dbReference type="Gene3D" id="3.90.780.10">
    <property type="entry name" value="5'-Nucleotidase, C-terminal domain"/>
    <property type="match status" value="1"/>
</dbReference>
<name>A0ABR1JH69_9AGAR</name>
<reference evidence="6 7" key="1">
    <citation type="submission" date="2024-01" db="EMBL/GenBank/DDBJ databases">
        <title>A draft genome for the cacao thread blight pathogen Marasmiellus scandens.</title>
        <authorList>
            <person name="Baruah I.K."/>
            <person name="Leung J."/>
            <person name="Bukari Y."/>
            <person name="Amoako-Attah I."/>
            <person name="Meinhardt L.W."/>
            <person name="Bailey B.A."/>
            <person name="Cohen S.P."/>
        </authorList>
    </citation>
    <scope>NUCLEOTIDE SEQUENCE [LARGE SCALE GENOMIC DNA]</scope>
    <source>
        <strain evidence="6 7">GH-19</strain>
    </source>
</reference>
<evidence type="ECO:0008006" key="8">
    <source>
        <dbReference type="Google" id="ProtNLM"/>
    </source>
</evidence>
<comment type="caution">
    <text evidence="6">The sequence shown here is derived from an EMBL/GenBank/DDBJ whole genome shotgun (WGS) entry which is preliminary data.</text>
</comment>
<dbReference type="InterPro" id="IPR008334">
    <property type="entry name" value="5'-Nucleotdase_C"/>
</dbReference>
<dbReference type="PANTHER" id="PTHR11575">
    <property type="entry name" value="5'-NUCLEOTIDASE-RELATED"/>
    <property type="match status" value="1"/>
</dbReference>
<dbReference type="Proteomes" id="UP001498398">
    <property type="component" value="Unassembled WGS sequence"/>
</dbReference>
<dbReference type="Pfam" id="PF02872">
    <property type="entry name" value="5_nucleotid_C"/>
    <property type="match status" value="1"/>
</dbReference>
<keyword evidence="7" id="KW-1185">Reference proteome</keyword>
<dbReference type="InterPro" id="IPR029052">
    <property type="entry name" value="Metallo-depent_PP-like"/>
</dbReference>
<dbReference type="InterPro" id="IPR006179">
    <property type="entry name" value="5_nucleotidase/apyrase"/>
</dbReference>
<feature type="region of interest" description="Disordered" evidence="3">
    <location>
        <begin position="639"/>
        <end position="671"/>
    </location>
</feature>
<evidence type="ECO:0000259" key="5">
    <source>
        <dbReference type="Pfam" id="PF02872"/>
    </source>
</evidence>
<organism evidence="6 7">
    <name type="scientific">Marasmiellus scandens</name>
    <dbReference type="NCBI Taxonomy" id="2682957"/>
    <lineage>
        <taxon>Eukaryota</taxon>
        <taxon>Fungi</taxon>
        <taxon>Dikarya</taxon>
        <taxon>Basidiomycota</taxon>
        <taxon>Agaricomycotina</taxon>
        <taxon>Agaricomycetes</taxon>
        <taxon>Agaricomycetidae</taxon>
        <taxon>Agaricales</taxon>
        <taxon>Marasmiineae</taxon>
        <taxon>Omphalotaceae</taxon>
        <taxon>Marasmiellus</taxon>
    </lineage>
</organism>
<protein>
    <recommendedName>
        <fullName evidence="8">Metallo-dependent phosphatase</fullName>
    </recommendedName>
</protein>
<dbReference type="Gene3D" id="3.60.21.10">
    <property type="match status" value="1"/>
</dbReference>
<evidence type="ECO:0000256" key="2">
    <source>
        <dbReference type="ARBA" id="ARBA00022729"/>
    </source>
</evidence>
<evidence type="ECO:0000313" key="7">
    <source>
        <dbReference type="Proteomes" id="UP001498398"/>
    </source>
</evidence>
<evidence type="ECO:0000313" key="6">
    <source>
        <dbReference type="EMBL" id="KAK7460444.1"/>
    </source>
</evidence>
<proteinExistence type="inferred from homology"/>
<dbReference type="Pfam" id="PF00149">
    <property type="entry name" value="Metallophos"/>
    <property type="match status" value="1"/>
</dbReference>
<feature type="compositionally biased region" description="Basic and acidic residues" evidence="3">
    <location>
        <begin position="571"/>
        <end position="583"/>
    </location>
</feature>
<comment type="similarity">
    <text evidence="1">Belongs to the 5'-nucleotidase family.</text>
</comment>
<dbReference type="EMBL" id="JBANRG010000015">
    <property type="protein sequence ID" value="KAK7460444.1"/>
    <property type="molecule type" value="Genomic_DNA"/>
</dbReference>
<dbReference type="SUPFAM" id="SSF56300">
    <property type="entry name" value="Metallo-dependent phosphatases"/>
    <property type="match status" value="1"/>
</dbReference>
<accession>A0ABR1JH69</accession>
<feature type="region of interest" description="Disordered" evidence="3">
    <location>
        <begin position="558"/>
        <end position="611"/>
    </location>
</feature>
<dbReference type="InterPro" id="IPR004843">
    <property type="entry name" value="Calcineurin-like_PHP"/>
</dbReference>
<sequence length="686" mass="75977">MAQPKLLNLVHWNDVYRISPQKPIPHSNETIDVAQFAQIVEDIRAQWPTGRDGKKDGLTLFSGDLFSPSVESSVTRGSQMVPVINYLAPDAALTGNHDFDFGYPHLTELVKDCTFPWILSNITDTNTSQVPAGLSEFQIFERAGLKIGVIGLVEKDWIDVVSSWPPNFVYKDLVEVGLELSKRLRDPAGDYKCDLILALTHCRLPNDVSIAKKLVALSPSAQKTHSIASTQGADIILGGHDHMYFASKGMTSWDNYDLSQVSGGGEEDDGSILLFKSGYDFRELSELQLELVETPKGSVRNVVISKVTGRRHETKPGSPASPELAVILKDLTSSVSESLNVPVCKTSVLLDVRSTVIRTDESLIGNWLGDIFLHAYDTSPNLQQRGGADGVLFSSGTMRGDSQYGPGIVTLGNIMEILPFLDTVVCIEIDGATLWDALENGFSKYPSTEGRFPAISGFRVSWDSRREPGQRVLGIWLTKEVEDEDKGAQLVDAEPIERTKGGRKYAIMTTEYCSEGNDGYTAFKGSKYLVDEENGQLLSAVVRKYLLGSNFVNKATRLSESSPSVVGNLKESTKRAVKHEHTNRCRHRKHRDDRQESSGHEHRQQRRSREHYKNHLHVACTEHMSSVDPVDGKKIRRHCHRREQGEQKQSIIGDKDNGGASTGPAEEDLVEISPVIDGRLVDEARK</sequence>
<evidence type="ECO:0000256" key="3">
    <source>
        <dbReference type="SAM" id="MobiDB-lite"/>
    </source>
</evidence>
<feature type="compositionally biased region" description="Basic and acidic residues" evidence="3">
    <location>
        <begin position="592"/>
        <end position="602"/>
    </location>
</feature>
<feature type="domain" description="5'-Nucleotidase C-terminal" evidence="5">
    <location>
        <begin position="354"/>
        <end position="524"/>
    </location>
</feature>
<keyword evidence="2" id="KW-0732">Signal</keyword>
<dbReference type="PANTHER" id="PTHR11575:SF48">
    <property type="entry name" value="5'-NUCLEOTIDASE"/>
    <property type="match status" value="1"/>
</dbReference>